<evidence type="ECO:0000256" key="5">
    <source>
        <dbReference type="ARBA" id="ARBA00023136"/>
    </source>
</evidence>
<evidence type="ECO:0000256" key="6">
    <source>
        <dbReference type="ARBA" id="ARBA00023170"/>
    </source>
</evidence>
<feature type="transmembrane region" description="Helical" evidence="9">
    <location>
        <begin position="259"/>
        <end position="283"/>
    </location>
</feature>
<dbReference type="InterPro" id="IPR001402">
    <property type="entry name" value="Prolrel_pep_rcpt"/>
</dbReference>
<sequence>MRHDQKEFANATSSCIDVVGDNFEGFFLLLSLKSVFLPLYAFLTTVGVAGNSLLVAVLVRSRHLRTTTNFLLGNLALSDLLMCVTCVPISAAYAFEPCGWVYGPVLCYLIAIVQPTTVYVSVLSLMTIAIDRYVVVAHPIQRRISPRICTYLVVVIWLVSAALASPVVVHTVYANIDLSQEAKGKVRVKLIICEEIWNSDLHRLVYSSAMFVLSFVLPLFAVCTSNLAISVTLRHRAVPGSAQTPQAKRKQNQIQLRTFKLLVIAVVTFVLCWLPLQVFNLIYDINQNSTLINKRYFDVVKLSCHWLAMTSTCWNPFIYALLHRKFATALRKGGFWSCRDRQGSLPSLPATGNISAEHNSRQPPRSIAPTQELHAFPSTM</sequence>
<dbReference type="PRINTS" id="PR00237">
    <property type="entry name" value="GPCRRHODOPSN"/>
</dbReference>
<reference evidence="11" key="2">
    <citation type="submission" date="2025-09" db="UniProtKB">
        <authorList>
            <consortium name="Ensembl"/>
        </authorList>
    </citation>
    <scope>IDENTIFICATION</scope>
</reference>
<keyword evidence="3 9" id="KW-1133">Transmembrane helix</keyword>
<evidence type="ECO:0000256" key="3">
    <source>
        <dbReference type="ARBA" id="ARBA00022989"/>
    </source>
</evidence>
<dbReference type="PRINTS" id="PR01018">
    <property type="entry name" value="PRPRECEPTOR"/>
</dbReference>
<keyword evidence="7 8" id="KW-0807">Transducer</keyword>
<dbReference type="SMART" id="SM01381">
    <property type="entry name" value="7TM_GPCR_Srsx"/>
    <property type="match status" value="1"/>
</dbReference>
<dbReference type="OMA" id="ACFNPFI"/>
<dbReference type="PROSITE" id="PS00237">
    <property type="entry name" value="G_PROTEIN_RECEP_F1_1"/>
    <property type="match status" value="1"/>
</dbReference>
<reference evidence="11" key="1">
    <citation type="submission" date="2025-08" db="UniProtKB">
        <authorList>
            <consortium name="Ensembl"/>
        </authorList>
    </citation>
    <scope>IDENTIFICATION</scope>
</reference>
<keyword evidence="5 9" id="KW-0472">Membrane</keyword>
<dbReference type="PANTHER" id="PTHR24235:SF19">
    <property type="entry name" value="PROLACTIN RELEASING PEPTIDE RECEPTOR-LIKE"/>
    <property type="match status" value="1"/>
</dbReference>
<dbReference type="AlphaFoldDB" id="A0A8C4R5C8"/>
<evidence type="ECO:0000259" key="10">
    <source>
        <dbReference type="PROSITE" id="PS50262"/>
    </source>
</evidence>
<dbReference type="GO" id="GO:0043005">
    <property type="term" value="C:neuron projection"/>
    <property type="evidence" value="ECO:0007669"/>
    <property type="project" value="TreeGrafter"/>
</dbReference>
<evidence type="ECO:0000313" key="11">
    <source>
        <dbReference type="Ensembl" id="ENSEBUP00000024356.1"/>
    </source>
</evidence>
<feature type="transmembrane region" description="Helical" evidence="9">
    <location>
        <begin position="151"/>
        <end position="173"/>
    </location>
</feature>
<keyword evidence="6 8" id="KW-0675">Receptor</keyword>
<feature type="transmembrane region" description="Helical" evidence="9">
    <location>
        <begin position="204"/>
        <end position="229"/>
    </location>
</feature>
<feature type="transmembrane region" description="Helical" evidence="9">
    <location>
        <begin position="303"/>
        <end position="322"/>
    </location>
</feature>
<evidence type="ECO:0000256" key="1">
    <source>
        <dbReference type="ARBA" id="ARBA00004141"/>
    </source>
</evidence>
<dbReference type="PANTHER" id="PTHR24235">
    <property type="entry name" value="NEUROPEPTIDE Y RECEPTOR"/>
    <property type="match status" value="1"/>
</dbReference>
<feature type="domain" description="G-protein coupled receptors family 1 profile" evidence="10">
    <location>
        <begin position="50"/>
        <end position="319"/>
    </location>
</feature>
<dbReference type="Gene3D" id="1.20.1070.10">
    <property type="entry name" value="Rhodopsin 7-helix transmembrane proteins"/>
    <property type="match status" value="1"/>
</dbReference>
<dbReference type="GO" id="GO:0005886">
    <property type="term" value="C:plasma membrane"/>
    <property type="evidence" value="ECO:0007669"/>
    <property type="project" value="TreeGrafter"/>
</dbReference>
<dbReference type="PROSITE" id="PS50262">
    <property type="entry name" value="G_PROTEIN_RECEP_F1_2"/>
    <property type="match status" value="1"/>
</dbReference>
<feature type="transmembrane region" description="Helical" evidence="9">
    <location>
        <begin position="101"/>
        <end position="130"/>
    </location>
</feature>
<dbReference type="GeneTree" id="ENSGT00940000162008"/>
<dbReference type="Pfam" id="PF00001">
    <property type="entry name" value="7tm_1"/>
    <property type="match status" value="1"/>
</dbReference>
<feature type="transmembrane region" description="Helical" evidence="9">
    <location>
        <begin position="71"/>
        <end position="95"/>
    </location>
</feature>
<accession>A0A8C4R5C8</accession>
<dbReference type="Ensembl" id="ENSEBUT00000024932.1">
    <property type="protein sequence ID" value="ENSEBUP00000024356.1"/>
    <property type="gene ID" value="ENSEBUG00000015018.1"/>
</dbReference>
<organism evidence="11 12">
    <name type="scientific">Eptatretus burgeri</name>
    <name type="common">Inshore hagfish</name>
    <dbReference type="NCBI Taxonomy" id="7764"/>
    <lineage>
        <taxon>Eukaryota</taxon>
        <taxon>Metazoa</taxon>
        <taxon>Chordata</taxon>
        <taxon>Craniata</taxon>
        <taxon>Vertebrata</taxon>
        <taxon>Cyclostomata</taxon>
        <taxon>Myxini</taxon>
        <taxon>Myxiniformes</taxon>
        <taxon>Myxinidae</taxon>
        <taxon>Eptatretinae</taxon>
        <taxon>Eptatretus</taxon>
    </lineage>
</organism>
<feature type="transmembrane region" description="Helical" evidence="9">
    <location>
        <begin position="35"/>
        <end position="59"/>
    </location>
</feature>
<keyword evidence="2 8" id="KW-0812">Transmembrane</keyword>
<proteinExistence type="inferred from homology"/>
<dbReference type="Proteomes" id="UP000694388">
    <property type="component" value="Unplaced"/>
</dbReference>
<evidence type="ECO:0000256" key="8">
    <source>
        <dbReference type="RuleBase" id="RU000688"/>
    </source>
</evidence>
<keyword evidence="4 8" id="KW-0297">G-protein coupled receptor</keyword>
<comment type="subcellular location">
    <subcellularLocation>
        <location evidence="1">Membrane</location>
        <topology evidence="1">Multi-pass membrane protein</topology>
    </subcellularLocation>
</comment>
<evidence type="ECO:0000256" key="4">
    <source>
        <dbReference type="ARBA" id="ARBA00023040"/>
    </source>
</evidence>
<evidence type="ECO:0000256" key="7">
    <source>
        <dbReference type="ARBA" id="ARBA00023224"/>
    </source>
</evidence>
<dbReference type="InterPro" id="IPR000276">
    <property type="entry name" value="GPCR_Rhodpsn"/>
</dbReference>
<keyword evidence="12" id="KW-1185">Reference proteome</keyword>
<evidence type="ECO:0000256" key="2">
    <source>
        <dbReference type="ARBA" id="ARBA00022692"/>
    </source>
</evidence>
<dbReference type="GO" id="GO:0042923">
    <property type="term" value="F:neuropeptide binding"/>
    <property type="evidence" value="ECO:0007669"/>
    <property type="project" value="TreeGrafter"/>
</dbReference>
<evidence type="ECO:0000256" key="9">
    <source>
        <dbReference type="SAM" id="Phobius"/>
    </source>
</evidence>
<dbReference type="InterPro" id="IPR017452">
    <property type="entry name" value="GPCR_Rhodpsn_7TM"/>
</dbReference>
<evidence type="ECO:0000313" key="12">
    <source>
        <dbReference type="Proteomes" id="UP000694388"/>
    </source>
</evidence>
<dbReference type="SUPFAM" id="SSF81321">
    <property type="entry name" value="Family A G protein-coupled receptor-like"/>
    <property type="match status" value="1"/>
</dbReference>
<name>A0A8C4R5C8_EPTBU</name>
<protein>
    <recommendedName>
        <fullName evidence="10">G-protein coupled receptors family 1 profile domain-containing protein</fullName>
    </recommendedName>
</protein>
<comment type="similarity">
    <text evidence="8">Belongs to the G-protein coupled receptor 1 family.</text>
</comment>
<dbReference type="GO" id="GO:0004983">
    <property type="term" value="F:neuropeptide Y receptor activity"/>
    <property type="evidence" value="ECO:0007669"/>
    <property type="project" value="InterPro"/>
</dbReference>